<keyword evidence="2" id="KW-0732">Signal</keyword>
<feature type="compositionally biased region" description="Basic and acidic residues" evidence="1">
    <location>
        <begin position="77"/>
        <end position="87"/>
    </location>
</feature>
<dbReference type="InterPro" id="IPR051719">
    <property type="entry name" value="CASTOR_mTORC1"/>
</dbReference>
<reference evidence="4 5" key="1">
    <citation type="submission" date="2018-06" db="EMBL/GenBank/DDBJ databases">
        <title>A transcriptomic atlas of mushroom development highlights an independent origin of complex multicellularity.</title>
        <authorList>
            <consortium name="DOE Joint Genome Institute"/>
            <person name="Krizsan K."/>
            <person name="Almasi E."/>
            <person name="Merenyi Z."/>
            <person name="Sahu N."/>
            <person name="Viragh M."/>
            <person name="Koszo T."/>
            <person name="Mondo S."/>
            <person name="Kiss B."/>
            <person name="Balint B."/>
            <person name="Kues U."/>
            <person name="Barry K."/>
            <person name="Hegedus J.C."/>
            <person name="Henrissat B."/>
            <person name="Johnson J."/>
            <person name="Lipzen A."/>
            <person name="Ohm R."/>
            <person name="Nagy I."/>
            <person name="Pangilinan J."/>
            <person name="Yan J."/>
            <person name="Xiong Y."/>
            <person name="Grigoriev I.V."/>
            <person name="Hibbett D.S."/>
            <person name="Nagy L.G."/>
        </authorList>
    </citation>
    <scope>NUCLEOTIDE SEQUENCE [LARGE SCALE GENOMIC DNA]</scope>
    <source>
        <strain evidence="4 5">SZMC22713</strain>
    </source>
</reference>
<protein>
    <recommendedName>
        <fullName evidence="3">CASTOR ACT domain-containing protein</fullName>
    </recommendedName>
</protein>
<evidence type="ECO:0000313" key="4">
    <source>
        <dbReference type="EMBL" id="TDL29810.1"/>
    </source>
</evidence>
<feature type="compositionally biased region" description="Low complexity" evidence="1">
    <location>
        <begin position="427"/>
        <end position="439"/>
    </location>
</feature>
<dbReference type="Gene3D" id="3.30.2130.10">
    <property type="entry name" value="VC0802-like"/>
    <property type="match status" value="2"/>
</dbReference>
<dbReference type="OrthoDB" id="58529at2759"/>
<evidence type="ECO:0000259" key="3">
    <source>
        <dbReference type="Pfam" id="PF13840"/>
    </source>
</evidence>
<dbReference type="InterPro" id="IPR045865">
    <property type="entry name" value="ACT-like_dom_sf"/>
</dbReference>
<dbReference type="AlphaFoldDB" id="A0A4R5XF84"/>
<dbReference type="PANTHER" id="PTHR31131:SF6">
    <property type="entry name" value="CASTOR ACT DOMAIN-CONTAINING PROTEIN"/>
    <property type="match status" value="1"/>
</dbReference>
<feature type="region of interest" description="Disordered" evidence="1">
    <location>
        <begin position="228"/>
        <end position="277"/>
    </location>
</feature>
<dbReference type="VEuPathDB" id="FungiDB:BD410DRAFT_798298"/>
<feature type="signal peptide" evidence="2">
    <location>
        <begin position="1"/>
        <end position="20"/>
    </location>
</feature>
<dbReference type="GO" id="GO:0046394">
    <property type="term" value="P:carboxylic acid biosynthetic process"/>
    <property type="evidence" value="ECO:0007669"/>
    <property type="project" value="UniProtKB-ARBA"/>
</dbReference>
<feature type="region of interest" description="Disordered" evidence="1">
    <location>
        <begin position="355"/>
        <end position="448"/>
    </location>
</feature>
<sequence length="613" mass="66767">MSDNNTAALLTITLLPATLSLVHIPRPRVPELSRPILKQILHNNHCFLNLTCNQIELSIFAENELLSEFEPYAWKDRQKQRQRERARSTSSLPGGHRRRQSAAHSHLLPVEKSMERWRVLQIDSHEDSLSHAGARVRELSAPLAAAGISILYQSSYMSDFIFVKASRLAEAISLLGAAGFEVYSDSVDSQLSPSDDNSSFMSLHELSEAFRQPTDGLMLSKNGSASGIDDTDVLKTPPANTAAGSQDVTTGDSSGSKIDSAPLGGQRSARKSMSPTAAPVDVLSPDLACVGLNDDAADVWSVKIMKLVAFPELIPSRTPGVYRGAAYSRKESLASDTFSPAYEFLAQNEMVLSSKPVPRPCLSPSSSDGSMSQCSSSEDEEEYFSAPSPYNRSRDDVSTPSLISASSSSLPDDVSTRQTPRHPLRRPPLTRLTTNATPTASAMDQPPLSARSLRSDAYMIKGAARQSDVEQVPFFSFTRTSEGSSLTTDVKLLASLFAPHERHMVICRDDLLEAVDRDAEQEYSGIDAGISEMDFFDGQSGSIDGAGPETGTMKCLQIDLQRFGLDKHGLVNRFSHVLDDNGINHMYSSTYKTANLLVDKVNALRARSLLRSC</sequence>
<feature type="region of interest" description="Disordered" evidence="1">
    <location>
        <begin position="77"/>
        <end position="105"/>
    </location>
</feature>
<dbReference type="InterPro" id="IPR027795">
    <property type="entry name" value="CASTOR_ACT_dom"/>
</dbReference>
<dbReference type="PANTHER" id="PTHR31131">
    <property type="entry name" value="CHROMOSOME 1, WHOLE GENOME SHOTGUN SEQUENCE"/>
    <property type="match status" value="1"/>
</dbReference>
<dbReference type="Proteomes" id="UP000294933">
    <property type="component" value="Unassembled WGS sequence"/>
</dbReference>
<dbReference type="EMBL" id="ML170156">
    <property type="protein sequence ID" value="TDL29810.1"/>
    <property type="molecule type" value="Genomic_DNA"/>
</dbReference>
<keyword evidence="5" id="KW-1185">Reference proteome</keyword>
<evidence type="ECO:0000256" key="2">
    <source>
        <dbReference type="SAM" id="SignalP"/>
    </source>
</evidence>
<organism evidence="4 5">
    <name type="scientific">Rickenella mellea</name>
    <dbReference type="NCBI Taxonomy" id="50990"/>
    <lineage>
        <taxon>Eukaryota</taxon>
        <taxon>Fungi</taxon>
        <taxon>Dikarya</taxon>
        <taxon>Basidiomycota</taxon>
        <taxon>Agaricomycotina</taxon>
        <taxon>Agaricomycetes</taxon>
        <taxon>Hymenochaetales</taxon>
        <taxon>Rickenellaceae</taxon>
        <taxon>Rickenella</taxon>
    </lineage>
</organism>
<dbReference type="SUPFAM" id="SSF55021">
    <property type="entry name" value="ACT-like"/>
    <property type="match status" value="1"/>
</dbReference>
<name>A0A4R5XF84_9AGAM</name>
<accession>A0A4R5XF84</accession>
<proteinExistence type="predicted"/>
<feature type="compositionally biased region" description="Low complexity" evidence="1">
    <location>
        <begin position="363"/>
        <end position="376"/>
    </location>
</feature>
<evidence type="ECO:0000313" key="5">
    <source>
        <dbReference type="Proteomes" id="UP000294933"/>
    </source>
</evidence>
<gene>
    <name evidence="4" type="ORF">BD410DRAFT_798298</name>
</gene>
<evidence type="ECO:0000256" key="1">
    <source>
        <dbReference type="SAM" id="MobiDB-lite"/>
    </source>
</evidence>
<dbReference type="Pfam" id="PF13840">
    <property type="entry name" value="ACT_7"/>
    <property type="match status" value="1"/>
</dbReference>
<feature type="chain" id="PRO_5020571191" description="CASTOR ACT domain-containing protein" evidence="2">
    <location>
        <begin position="21"/>
        <end position="613"/>
    </location>
</feature>
<feature type="compositionally biased region" description="Polar residues" evidence="1">
    <location>
        <begin position="238"/>
        <end position="257"/>
    </location>
</feature>
<feature type="compositionally biased region" description="Low complexity" evidence="1">
    <location>
        <begin position="398"/>
        <end position="418"/>
    </location>
</feature>
<dbReference type="GO" id="GO:0006520">
    <property type="term" value="P:amino acid metabolic process"/>
    <property type="evidence" value="ECO:0007669"/>
    <property type="project" value="UniProtKB-ARBA"/>
</dbReference>
<feature type="domain" description="CASTOR ACT" evidence="3">
    <location>
        <begin position="114"/>
        <end position="175"/>
    </location>
</feature>